<proteinExistence type="predicted"/>
<name>A0A371EC17_MUCPR</name>
<comment type="caution">
    <text evidence="1">The sequence shown here is derived from an EMBL/GenBank/DDBJ whole genome shotgun (WGS) entry which is preliminary data.</text>
</comment>
<protein>
    <submittedName>
        <fullName evidence="1">Uncharacterized protein</fullName>
    </submittedName>
</protein>
<organism evidence="1 2">
    <name type="scientific">Mucuna pruriens</name>
    <name type="common">Velvet bean</name>
    <name type="synonym">Dolichos pruriens</name>
    <dbReference type="NCBI Taxonomy" id="157652"/>
    <lineage>
        <taxon>Eukaryota</taxon>
        <taxon>Viridiplantae</taxon>
        <taxon>Streptophyta</taxon>
        <taxon>Embryophyta</taxon>
        <taxon>Tracheophyta</taxon>
        <taxon>Spermatophyta</taxon>
        <taxon>Magnoliopsida</taxon>
        <taxon>eudicotyledons</taxon>
        <taxon>Gunneridae</taxon>
        <taxon>Pentapetalae</taxon>
        <taxon>rosids</taxon>
        <taxon>fabids</taxon>
        <taxon>Fabales</taxon>
        <taxon>Fabaceae</taxon>
        <taxon>Papilionoideae</taxon>
        <taxon>50 kb inversion clade</taxon>
        <taxon>NPAAA clade</taxon>
        <taxon>indigoferoid/millettioid clade</taxon>
        <taxon>Phaseoleae</taxon>
        <taxon>Mucuna</taxon>
    </lineage>
</organism>
<reference evidence="1" key="1">
    <citation type="submission" date="2018-05" db="EMBL/GenBank/DDBJ databases">
        <title>Draft genome of Mucuna pruriens seed.</title>
        <authorList>
            <person name="Nnadi N.E."/>
            <person name="Vos R."/>
            <person name="Hasami M.H."/>
            <person name="Devisetty U.K."/>
            <person name="Aguiy J.C."/>
        </authorList>
    </citation>
    <scope>NUCLEOTIDE SEQUENCE [LARGE SCALE GENOMIC DNA]</scope>
    <source>
        <strain evidence="1">JCA_2017</strain>
    </source>
</reference>
<feature type="non-terminal residue" evidence="1">
    <location>
        <position position="1"/>
    </location>
</feature>
<sequence>MRVPLKKWWASIAHSQRLSRLSDQIHNGCLRLLNDRSGGPTGSRTLEYTCVLPDHCIFSTDTGYVDATSKLQIYAYHDLACVNYSICSSRNLSQIDIGSTSLSSRLRWSATTFSAPFLSLNSTSKGANLFAWQLFDMLRIDPNFLCHHLALCPEAKPIAQKKQKTEGHQRVAIKHTITKLKIPSPQLLGHIFKIQSDKDVSPEQEEDYVHDRRTELLLSGDVIRPKECRSHILEADGQSFRQPYRSESRSICGRYGDQIH</sequence>
<evidence type="ECO:0000313" key="2">
    <source>
        <dbReference type="Proteomes" id="UP000257109"/>
    </source>
</evidence>
<evidence type="ECO:0000313" key="1">
    <source>
        <dbReference type="EMBL" id="RDX63586.1"/>
    </source>
</evidence>
<gene>
    <name evidence="1" type="ORF">CR513_57970</name>
</gene>
<dbReference type="AlphaFoldDB" id="A0A371EC17"/>
<accession>A0A371EC17</accession>
<dbReference type="Proteomes" id="UP000257109">
    <property type="component" value="Unassembled WGS sequence"/>
</dbReference>
<dbReference type="EMBL" id="QJKJ01014818">
    <property type="protein sequence ID" value="RDX63586.1"/>
    <property type="molecule type" value="Genomic_DNA"/>
</dbReference>
<keyword evidence="2" id="KW-1185">Reference proteome</keyword>